<dbReference type="Proteomes" id="UP000828390">
    <property type="component" value="Unassembled WGS sequence"/>
</dbReference>
<dbReference type="AlphaFoldDB" id="A0A9D4CRM8"/>
<sequence length="79" mass="8446">MEYVDAEILDVWRRGKVEALCNKGITLASEVIWRHLLARCRSMAATGTSGIGGDGGRKGGSLGLTLGRSPLLVEDLTVF</sequence>
<name>A0A9D4CRM8_DREPO</name>
<evidence type="ECO:0000313" key="2">
    <source>
        <dbReference type="Proteomes" id="UP000828390"/>
    </source>
</evidence>
<organism evidence="1 2">
    <name type="scientific">Dreissena polymorpha</name>
    <name type="common">Zebra mussel</name>
    <name type="synonym">Mytilus polymorpha</name>
    <dbReference type="NCBI Taxonomy" id="45954"/>
    <lineage>
        <taxon>Eukaryota</taxon>
        <taxon>Metazoa</taxon>
        <taxon>Spiralia</taxon>
        <taxon>Lophotrochozoa</taxon>
        <taxon>Mollusca</taxon>
        <taxon>Bivalvia</taxon>
        <taxon>Autobranchia</taxon>
        <taxon>Heteroconchia</taxon>
        <taxon>Euheterodonta</taxon>
        <taxon>Imparidentia</taxon>
        <taxon>Neoheterodontei</taxon>
        <taxon>Myida</taxon>
        <taxon>Dreissenoidea</taxon>
        <taxon>Dreissenidae</taxon>
        <taxon>Dreissena</taxon>
    </lineage>
</organism>
<keyword evidence="2" id="KW-1185">Reference proteome</keyword>
<reference evidence="1" key="2">
    <citation type="submission" date="2020-11" db="EMBL/GenBank/DDBJ databases">
        <authorList>
            <person name="McCartney M.A."/>
            <person name="Auch B."/>
            <person name="Kono T."/>
            <person name="Mallez S."/>
            <person name="Becker A."/>
            <person name="Gohl D.M."/>
            <person name="Silverstein K.A.T."/>
            <person name="Koren S."/>
            <person name="Bechman K.B."/>
            <person name="Herman A."/>
            <person name="Abrahante J.E."/>
            <person name="Garbe J."/>
        </authorList>
    </citation>
    <scope>NUCLEOTIDE SEQUENCE</scope>
    <source>
        <strain evidence="1">Duluth1</strain>
        <tissue evidence="1">Whole animal</tissue>
    </source>
</reference>
<gene>
    <name evidence="1" type="ORF">DPMN_055435</name>
</gene>
<proteinExistence type="predicted"/>
<accession>A0A9D4CRM8</accession>
<evidence type="ECO:0000313" key="1">
    <source>
        <dbReference type="EMBL" id="KAH3729464.1"/>
    </source>
</evidence>
<reference evidence="1" key="1">
    <citation type="journal article" date="2019" name="bioRxiv">
        <title>The Genome of the Zebra Mussel, Dreissena polymorpha: A Resource for Invasive Species Research.</title>
        <authorList>
            <person name="McCartney M.A."/>
            <person name="Auch B."/>
            <person name="Kono T."/>
            <person name="Mallez S."/>
            <person name="Zhang Y."/>
            <person name="Obille A."/>
            <person name="Becker A."/>
            <person name="Abrahante J.E."/>
            <person name="Garbe J."/>
            <person name="Badalamenti J.P."/>
            <person name="Herman A."/>
            <person name="Mangelson H."/>
            <person name="Liachko I."/>
            <person name="Sullivan S."/>
            <person name="Sone E.D."/>
            <person name="Koren S."/>
            <person name="Silverstein K.A.T."/>
            <person name="Beckman K.B."/>
            <person name="Gohl D.M."/>
        </authorList>
    </citation>
    <scope>NUCLEOTIDE SEQUENCE</scope>
    <source>
        <strain evidence="1">Duluth1</strain>
        <tissue evidence="1">Whole animal</tissue>
    </source>
</reference>
<dbReference type="EMBL" id="JAIWYP010000012">
    <property type="protein sequence ID" value="KAH3729464.1"/>
    <property type="molecule type" value="Genomic_DNA"/>
</dbReference>
<protein>
    <submittedName>
        <fullName evidence="1">Uncharacterized protein</fullName>
    </submittedName>
</protein>
<comment type="caution">
    <text evidence="1">The sequence shown here is derived from an EMBL/GenBank/DDBJ whole genome shotgun (WGS) entry which is preliminary data.</text>
</comment>